<sequence>MLVGYARTSTAEQAAGLQAQIRDLETVVGCEKLFSEQVSSVGQRLQLSAALDFVRESDTLVVTKLDRLARSTSHLLSLVEQLDRKGVALRILDFGGGEVDTKSPSGRMLLTVFAAMAQFEREVMLQRQREGILAAKTAGKYKGRKPTARAKTGDVQALYKSGVGATEIARRLGISRASVYRILTP</sequence>
<dbReference type="GO" id="GO:0000150">
    <property type="term" value="F:DNA strand exchange activity"/>
    <property type="evidence" value="ECO:0007669"/>
    <property type="project" value="InterPro"/>
</dbReference>
<comment type="similarity">
    <text evidence="1">Belongs to the site-specific recombinase resolvase family.</text>
</comment>
<dbReference type="AlphaFoldDB" id="A0A154I7Y5"/>
<dbReference type="InterPro" id="IPR036162">
    <property type="entry name" value="Resolvase-like_N_sf"/>
</dbReference>
<dbReference type="SUPFAM" id="SSF46689">
    <property type="entry name" value="Homeodomain-like"/>
    <property type="match status" value="1"/>
</dbReference>
<name>A0A154I7Y5_RHILE</name>
<dbReference type="Gene3D" id="1.10.10.60">
    <property type="entry name" value="Homeodomain-like"/>
    <property type="match status" value="1"/>
</dbReference>
<gene>
    <name evidence="3" type="ORF">A4A59_05215</name>
</gene>
<dbReference type="SMART" id="SM00857">
    <property type="entry name" value="Resolvase"/>
    <property type="match status" value="1"/>
</dbReference>
<dbReference type="PANTHER" id="PTHR30461">
    <property type="entry name" value="DNA-INVERTASE FROM LAMBDOID PROPHAGE"/>
    <property type="match status" value="1"/>
</dbReference>
<dbReference type="Gene3D" id="3.40.50.1390">
    <property type="entry name" value="Resolvase, N-terminal catalytic domain"/>
    <property type="match status" value="1"/>
</dbReference>
<proteinExistence type="inferred from homology"/>
<dbReference type="Pfam" id="PF00239">
    <property type="entry name" value="Resolvase"/>
    <property type="match status" value="1"/>
</dbReference>
<evidence type="ECO:0000256" key="1">
    <source>
        <dbReference type="ARBA" id="ARBA00009913"/>
    </source>
</evidence>
<comment type="caution">
    <text evidence="3">The sequence shown here is derived from an EMBL/GenBank/DDBJ whole genome shotgun (WGS) entry which is preliminary data.</text>
</comment>
<dbReference type="RefSeq" id="WP_062945426.1">
    <property type="nucleotide sequence ID" value="NZ_CP171844.1"/>
</dbReference>
<dbReference type="InterPro" id="IPR050639">
    <property type="entry name" value="SSR_resolvase"/>
</dbReference>
<dbReference type="InterPro" id="IPR009057">
    <property type="entry name" value="Homeodomain-like_sf"/>
</dbReference>
<dbReference type="InterPro" id="IPR006119">
    <property type="entry name" value="Resolv_N"/>
</dbReference>
<evidence type="ECO:0000259" key="2">
    <source>
        <dbReference type="PROSITE" id="PS51736"/>
    </source>
</evidence>
<reference evidence="3" key="1">
    <citation type="submission" date="2016-03" db="EMBL/GenBank/DDBJ databases">
        <title>Microsymbionts genomes from the relict species Vavilovia formosa.</title>
        <authorList>
            <person name="Chirak E."/>
            <person name="Kimeklis A."/>
            <person name="Kopat V."/>
            <person name="Andronov E."/>
        </authorList>
    </citation>
    <scope>NUCLEOTIDE SEQUENCE [LARGE SCALE GENOMIC DNA]</scope>
    <source>
        <strain evidence="3">Vaf12</strain>
    </source>
</reference>
<accession>A0A154I7Y5</accession>
<dbReference type="EMBL" id="LVYU01000156">
    <property type="protein sequence ID" value="KZA96710.1"/>
    <property type="molecule type" value="Genomic_DNA"/>
</dbReference>
<dbReference type="PANTHER" id="PTHR30461:SF26">
    <property type="entry name" value="RESOLVASE HOMOLOG YNEB"/>
    <property type="match status" value="1"/>
</dbReference>
<dbReference type="InterPro" id="IPR006120">
    <property type="entry name" value="Resolvase_HTH_dom"/>
</dbReference>
<organism evidence="3">
    <name type="scientific">Rhizobium leguminosarum</name>
    <dbReference type="NCBI Taxonomy" id="384"/>
    <lineage>
        <taxon>Bacteria</taxon>
        <taxon>Pseudomonadati</taxon>
        <taxon>Pseudomonadota</taxon>
        <taxon>Alphaproteobacteria</taxon>
        <taxon>Hyphomicrobiales</taxon>
        <taxon>Rhizobiaceae</taxon>
        <taxon>Rhizobium/Agrobacterium group</taxon>
        <taxon>Rhizobium</taxon>
    </lineage>
</organism>
<feature type="domain" description="Resolvase/invertase-type recombinase catalytic" evidence="2">
    <location>
        <begin position="1"/>
        <end position="139"/>
    </location>
</feature>
<dbReference type="Pfam" id="PF02796">
    <property type="entry name" value="HTH_7"/>
    <property type="match status" value="1"/>
</dbReference>
<dbReference type="SUPFAM" id="SSF53041">
    <property type="entry name" value="Resolvase-like"/>
    <property type="match status" value="1"/>
</dbReference>
<dbReference type="CDD" id="cd03768">
    <property type="entry name" value="SR_ResInv"/>
    <property type="match status" value="1"/>
</dbReference>
<evidence type="ECO:0000313" key="3">
    <source>
        <dbReference type="EMBL" id="KZA96710.1"/>
    </source>
</evidence>
<dbReference type="GO" id="GO:0003677">
    <property type="term" value="F:DNA binding"/>
    <property type="evidence" value="ECO:0007669"/>
    <property type="project" value="InterPro"/>
</dbReference>
<protein>
    <submittedName>
        <fullName evidence="3">Integrase</fullName>
    </submittedName>
</protein>
<dbReference type="PROSITE" id="PS51736">
    <property type="entry name" value="RECOMBINASES_3"/>
    <property type="match status" value="1"/>
</dbReference>